<dbReference type="SMART" id="SM01287">
    <property type="entry name" value="Rtt106"/>
    <property type="match status" value="1"/>
</dbReference>
<evidence type="ECO:0000256" key="12">
    <source>
        <dbReference type="PROSITE-ProRule" id="PRU00267"/>
    </source>
</evidence>
<keyword evidence="17" id="KW-1185">Reference proteome</keyword>
<dbReference type="SMART" id="SM00398">
    <property type="entry name" value="HMG"/>
    <property type="match status" value="1"/>
</dbReference>
<dbReference type="GO" id="GO:0042393">
    <property type="term" value="F:histone binding"/>
    <property type="evidence" value="ECO:0007669"/>
    <property type="project" value="TreeGrafter"/>
</dbReference>
<feature type="region of interest" description="Disordered" evidence="14">
    <location>
        <begin position="429"/>
        <end position="563"/>
    </location>
</feature>
<dbReference type="InterPro" id="IPR000969">
    <property type="entry name" value="SSRP1/POB3"/>
</dbReference>
<dbReference type="Gene3D" id="2.30.29.220">
    <property type="entry name" value="Structure-specific recognition protein (SSRP1)"/>
    <property type="match status" value="1"/>
</dbReference>
<evidence type="ECO:0000256" key="9">
    <source>
        <dbReference type="ARBA" id="ARBA00023163"/>
    </source>
</evidence>
<dbReference type="Pfam" id="PF03531">
    <property type="entry name" value="SSrecog"/>
    <property type="match status" value="1"/>
</dbReference>
<dbReference type="OMA" id="QVVTKIF"/>
<dbReference type="Pfam" id="PF17292">
    <property type="entry name" value="POB3_N"/>
    <property type="match status" value="1"/>
</dbReference>
<feature type="compositionally biased region" description="Acidic residues" evidence="14">
    <location>
        <begin position="493"/>
        <end position="502"/>
    </location>
</feature>
<dbReference type="GO" id="GO:1902275">
    <property type="term" value="P:regulation of chromatin organization"/>
    <property type="evidence" value="ECO:0007669"/>
    <property type="project" value="TreeGrafter"/>
</dbReference>
<dbReference type="InterPro" id="IPR048993">
    <property type="entry name" value="SSRP1-like_PH1"/>
</dbReference>
<dbReference type="FunCoup" id="E3N6Q4">
    <property type="interactions" value="3401"/>
</dbReference>
<name>E3N6Q4_CAERE</name>
<keyword evidence="11 12" id="KW-0539">Nucleus</keyword>
<proteinExistence type="inferred from homology"/>
<evidence type="ECO:0000256" key="5">
    <source>
        <dbReference type="ARBA" id="ARBA00022705"/>
    </source>
</evidence>
<dbReference type="CDD" id="cd13231">
    <property type="entry name" value="PH2_SSRP1-like"/>
    <property type="match status" value="1"/>
</dbReference>
<dbReference type="InterPro" id="IPR050454">
    <property type="entry name" value="RTT106/SSRP1_HistChap/FACT"/>
</dbReference>
<comment type="similarity">
    <text evidence="2 13">Belongs to the SSRP1 family.</text>
</comment>
<dbReference type="CDD" id="cd13230">
    <property type="entry name" value="PH1_SSRP1-like"/>
    <property type="match status" value="1"/>
</dbReference>
<dbReference type="STRING" id="31234.E3N6Q4"/>
<dbReference type="Pfam" id="PF08512">
    <property type="entry name" value="Rttp106-like_middle"/>
    <property type="match status" value="1"/>
</dbReference>
<dbReference type="Gene3D" id="1.10.30.10">
    <property type="entry name" value="High mobility group box domain"/>
    <property type="match status" value="2"/>
</dbReference>
<accession>E3N6Q4</accession>
<protein>
    <recommendedName>
        <fullName evidence="3 13">FACT complex subunit SSRP1</fullName>
    </recommendedName>
</protein>
<dbReference type="eggNOG" id="KOG0526">
    <property type="taxonomic scope" value="Eukaryota"/>
</dbReference>
<dbReference type="GO" id="GO:0006281">
    <property type="term" value="P:DNA repair"/>
    <property type="evidence" value="ECO:0007669"/>
    <property type="project" value="UniProtKB-KW"/>
</dbReference>
<keyword evidence="7 13" id="KW-0805">Transcription regulation</keyword>
<dbReference type="InterPro" id="IPR009071">
    <property type="entry name" value="HMG_box_dom"/>
</dbReference>
<dbReference type="GO" id="GO:0003677">
    <property type="term" value="F:DNA binding"/>
    <property type="evidence" value="ECO:0007669"/>
    <property type="project" value="UniProtKB-UniRule"/>
</dbReference>
<evidence type="ECO:0000259" key="15">
    <source>
        <dbReference type="PROSITE" id="PS50118"/>
    </source>
</evidence>
<dbReference type="SUPFAM" id="SSF47095">
    <property type="entry name" value="HMG-box"/>
    <property type="match status" value="2"/>
</dbReference>
<dbReference type="FunFam" id="2.30.29.150:FF:000001">
    <property type="entry name" value="Fact complex subunit ssrp1"/>
    <property type="match status" value="1"/>
</dbReference>
<evidence type="ECO:0000256" key="10">
    <source>
        <dbReference type="ARBA" id="ARBA00023204"/>
    </source>
</evidence>
<feature type="domain" description="HMG box" evidence="15">
    <location>
        <begin position="557"/>
        <end position="657"/>
    </location>
</feature>
<dbReference type="PRINTS" id="PR00887">
    <property type="entry name" value="SSRCOGNITION"/>
</dbReference>
<evidence type="ECO:0000313" key="17">
    <source>
        <dbReference type="Proteomes" id="UP000008281"/>
    </source>
</evidence>
<evidence type="ECO:0000256" key="14">
    <source>
        <dbReference type="SAM" id="MobiDB-lite"/>
    </source>
</evidence>
<evidence type="ECO:0000256" key="1">
    <source>
        <dbReference type="ARBA" id="ARBA00004604"/>
    </source>
</evidence>
<dbReference type="HOGENOM" id="CLU_017374_2_1_1"/>
<dbReference type="Proteomes" id="UP000008281">
    <property type="component" value="Unassembled WGS sequence"/>
</dbReference>
<dbReference type="FunFam" id="2.30.29.220:FF:000001">
    <property type="entry name" value="FACT complex subunit SSRP1"/>
    <property type="match status" value="1"/>
</dbReference>
<comment type="subcellular location">
    <subcellularLocation>
        <location evidence="1">Nucleus</location>
        <location evidence="1">Nucleolus</location>
    </subcellularLocation>
    <subcellularLocation>
        <location evidence="13">Nucleus</location>
    </subcellularLocation>
    <subcellularLocation>
        <location evidence="13">Chromosome</location>
    </subcellularLocation>
</comment>
<keyword evidence="5 13" id="KW-0235">DNA replication</keyword>
<dbReference type="InterPro" id="IPR036910">
    <property type="entry name" value="HMG_box_dom_sf"/>
</dbReference>
<dbReference type="CDD" id="cd21994">
    <property type="entry name" value="HMG-box_SSRP1-like"/>
    <property type="match status" value="1"/>
</dbReference>
<dbReference type="OrthoDB" id="498543at2759"/>
<feature type="compositionally biased region" description="Basic and acidic residues" evidence="14">
    <location>
        <begin position="702"/>
        <end position="716"/>
    </location>
</feature>
<dbReference type="Gene3D" id="2.30.29.30">
    <property type="entry name" value="Pleckstrin-homology domain (PH domain)/Phosphotyrosine-binding domain (PTB)"/>
    <property type="match status" value="2"/>
</dbReference>
<dbReference type="GO" id="GO:0035101">
    <property type="term" value="C:FACT complex"/>
    <property type="evidence" value="ECO:0007669"/>
    <property type="project" value="TreeGrafter"/>
</dbReference>
<feature type="region of interest" description="Disordered" evidence="14">
    <location>
        <begin position="656"/>
        <end position="737"/>
    </location>
</feature>
<keyword evidence="9 13" id="KW-0804">Transcription</keyword>
<dbReference type="InterPro" id="IPR035417">
    <property type="entry name" value="SSRP1/POB3_N"/>
</dbReference>
<evidence type="ECO:0000256" key="4">
    <source>
        <dbReference type="ARBA" id="ARBA00022454"/>
    </source>
</evidence>
<dbReference type="AlphaFoldDB" id="E3N6Q4"/>
<dbReference type="Pfam" id="PF21103">
    <property type="entry name" value="PH1_SSRP1-like"/>
    <property type="match status" value="1"/>
</dbReference>
<dbReference type="Pfam" id="PF00505">
    <property type="entry name" value="HMG_box"/>
    <property type="match status" value="1"/>
</dbReference>
<dbReference type="GO" id="GO:0031491">
    <property type="term" value="F:nucleosome binding"/>
    <property type="evidence" value="ECO:0007669"/>
    <property type="project" value="TreeGrafter"/>
</dbReference>
<dbReference type="FunFam" id="2.30.29.30:FF:000119">
    <property type="entry name" value="FACT complex subunit SSRP1"/>
    <property type="match status" value="1"/>
</dbReference>
<feature type="compositionally biased region" description="Acidic residues" evidence="14">
    <location>
        <begin position="461"/>
        <end position="474"/>
    </location>
</feature>
<dbReference type="PANTHER" id="PTHR45849:SF1">
    <property type="entry name" value="FACT COMPLEX SUBUNIT SSRP1"/>
    <property type="match status" value="1"/>
</dbReference>
<evidence type="ECO:0000313" key="16">
    <source>
        <dbReference type="EMBL" id="EFO88218.1"/>
    </source>
</evidence>
<comment type="function">
    <text evidence="13">Component of the FACT complex, a general chromatin factor that acts to reorganize nucleosomes. The FACT complex is involved in multiple processes that require DNA as a template such as mRNA elongation, DNA replication and DNA repair. During transcription elongation the FACT complex acts as a histone chaperone that both destabilizes and restores nucleosomal structure. It facilitates the passage of RNA polymerase II and transcription by promoting the dissociation of one histone H2A-H2B dimer from the nucleosome, then subsequently promotes the reestablishment of the nucleosome following the passage of RNA polymerase II.</text>
</comment>
<sequence length="737" mass="82146">MSQLEFPGIYVEDVGLLAMGTLKLNEKSLSFKSEKGGKSVNINGDDIDGLKWQKLGNKPGLRVGVSDGAVHRFGGFKDTDLEKLQKFTDAAWSQPIEQSNLFIKGWSYGQAEVKGRNIEFSWEDKPIFEIPCTNVSNVTANKNEAVLEFHQNDNSQVSLMEMRFHMPVDAETEDDVDKVEEFKKAVLAFAGLEAEAEQPICLLTDILCTTPRGRYDIKVYPTSIALHGKTYDYKIPIKSINRLFLVPHKDGRSVFFVLSLNPPIRQGQTRYSYLIMDFPKDEEQDLELALTDEQLAQSNGALERTMEGALYKTVSAIFKSICNLKITEPGRFIGHSGTPAIQCTHRQNPGLLYPLEKGFLFIHKPAMYIRFEDVSSCHLARSDGGTVTRTVDFEVDLKSGAPIIFNAMEKEENNKLFDYLSKKSIKIRNPARVESRAAESSDEEPDRYKAAVKAEGLQKDDDSDDETDEDYDLDQDLKRKKTEKDSSEGSASEPDDEYDSGSEQDSSGTGESEPESESETPAKKSKRSEPREKREKKEKKEGKRGKKDKKEKDPNAPKRASTAYFQWFTANRLKIKEDGDSVADVAKKGGAKWKSMSAEEKKVLKSHNFQSKSAFLGKTLSSAKNQNFDSSIYFIQEWEELAEKDKARYEAEMKEYKKNGGGASSSSSKPSSSSSKKSSGPSSSKAKSKEYISDSDDSDDEEPKKKEKKAAPKENSGESDGSEGGSDASDASEDDSD</sequence>
<dbReference type="InterPro" id="IPR013719">
    <property type="entry name" value="RTT106/SPT16-like_middle_dom"/>
</dbReference>
<feature type="compositionally biased region" description="Low complexity" evidence="14">
    <location>
        <begin position="664"/>
        <end position="685"/>
    </location>
</feature>
<keyword evidence="4 13" id="KW-0158">Chromosome</keyword>
<reference evidence="16" key="1">
    <citation type="submission" date="2007-07" db="EMBL/GenBank/DDBJ databases">
        <title>PCAP assembly of the Caenorhabditis remanei genome.</title>
        <authorList>
            <consortium name="The Caenorhabditis remanei Sequencing Consortium"/>
            <person name="Wilson R.K."/>
        </authorList>
    </citation>
    <scope>NUCLEOTIDE SEQUENCE [LARGE SCALE GENOMIC DNA]</scope>
    <source>
        <strain evidence="16">PB4641</strain>
    </source>
</reference>
<evidence type="ECO:0000256" key="7">
    <source>
        <dbReference type="ARBA" id="ARBA00023015"/>
    </source>
</evidence>
<keyword evidence="6 13" id="KW-0227">DNA damage</keyword>
<dbReference type="InParanoid" id="E3N6Q4"/>
<dbReference type="InterPro" id="IPR038167">
    <property type="entry name" value="SSRP1_sf"/>
</dbReference>
<keyword evidence="10 13" id="KW-0234">DNA repair</keyword>
<dbReference type="InterPro" id="IPR011993">
    <property type="entry name" value="PH-like_dom_sf"/>
</dbReference>
<feature type="DNA-binding region" description="HMG box" evidence="12">
    <location>
        <begin position="557"/>
        <end position="657"/>
    </location>
</feature>
<evidence type="ECO:0000256" key="11">
    <source>
        <dbReference type="ARBA" id="ARBA00023242"/>
    </source>
</evidence>
<dbReference type="PROSITE" id="PS50118">
    <property type="entry name" value="HMG_BOX_2"/>
    <property type="match status" value="1"/>
</dbReference>
<dbReference type="GO" id="GO:0005730">
    <property type="term" value="C:nucleolus"/>
    <property type="evidence" value="ECO:0007669"/>
    <property type="project" value="UniProtKB-SubCell"/>
</dbReference>
<feature type="compositionally biased region" description="Basic and acidic residues" evidence="14">
    <location>
        <begin position="527"/>
        <end position="541"/>
    </location>
</feature>
<organism evidence="17">
    <name type="scientific">Caenorhabditis remanei</name>
    <name type="common">Caenorhabditis vulgaris</name>
    <dbReference type="NCBI Taxonomy" id="31234"/>
    <lineage>
        <taxon>Eukaryota</taxon>
        <taxon>Metazoa</taxon>
        <taxon>Ecdysozoa</taxon>
        <taxon>Nematoda</taxon>
        <taxon>Chromadorea</taxon>
        <taxon>Rhabditida</taxon>
        <taxon>Rhabditina</taxon>
        <taxon>Rhabditomorpha</taxon>
        <taxon>Rhabditoidea</taxon>
        <taxon>Rhabditidae</taxon>
        <taxon>Peloderinae</taxon>
        <taxon>Caenorhabditis</taxon>
    </lineage>
</organism>
<evidence type="ECO:0000256" key="2">
    <source>
        <dbReference type="ARBA" id="ARBA00010060"/>
    </source>
</evidence>
<dbReference type="Gene3D" id="2.30.29.150">
    <property type="match status" value="1"/>
</dbReference>
<dbReference type="SUPFAM" id="SSF50729">
    <property type="entry name" value="PH domain-like"/>
    <property type="match status" value="1"/>
</dbReference>
<dbReference type="GO" id="GO:0006260">
    <property type="term" value="P:DNA replication"/>
    <property type="evidence" value="ECO:0007669"/>
    <property type="project" value="UniProtKB-KW"/>
</dbReference>
<evidence type="ECO:0000256" key="13">
    <source>
        <dbReference type="RuleBase" id="RU364013"/>
    </source>
</evidence>
<gene>
    <name evidence="16" type="primary">Cre-hmg-4</name>
    <name evidence="16" type="ORF">CRE_07740</name>
</gene>
<dbReference type="EMBL" id="DS268542">
    <property type="protein sequence ID" value="EFO88218.1"/>
    <property type="molecule type" value="Genomic_DNA"/>
</dbReference>
<evidence type="ECO:0000256" key="6">
    <source>
        <dbReference type="ARBA" id="ARBA00022763"/>
    </source>
</evidence>
<keyword evidence="8 12" id="KW-0238">DNA-binding</keyword>
<dbReference type="PANTHER" id="PTHR45849">
    <property type="entry name" value="FACT COMPLEX SUBUNIT SSRP1"/>
    <property type="match status" value="1"/>
</dbReference>
<evidence type="ECO:0000256" key="3">
    <source>
        <dbReference type="ARBA" id="ARBA00016104"/>
    </source>
</evidence>
<evidence type="ECO:0000256" key="8">
    <source>
        <dbReference type="ARBA" id="ARBA00023125"/>
    </source>
</evidence>
<dbReference type="InterPro" id="IPR024954">
    <property type="entry name" value="SSRP1_DD"/>
</dbReference>